<dbReference type="InterPro" id="IPR004254">
    <property type="entry name" value="AdipoR/HlyIII-related"/>
</dbReference>
<reference evidence="7" key="2">
    <citation type="submission" date="2024-10" db="UniProtKB">
        <authorList>
            <consortium name="EnsemblProtists"/>
        </authorList>
    </citation>
    <scope>IDENTIFICATION</scope>
</reference>
<organism evidence="7 8">
    <name type="scientific">Emiliania huxleyi (strain CCMP1516)</name>
    <dbReference type="NCBI Taxonomy" id="280463"/>
    <lineage>
        <taxon>Eukaryota</taxon>
        <taxon>Haptista</taxon>
        <taxon>Haptophyta</taxon>
        <taxon>Prymnesiophyceae</taxon>
        <taxon>Isochrysidales</taxon>
        <taxon>Noelaerhabdaceae</taxon>
        <taxon>Emiliania</taxon>
    </lineage>
</organism>
<dbReference type="EnsemblProtists" id="EOD03946">
    <property type="protein sequence ID" value="EOD03946"/>
    <property type="gene ID" value="EMIHUDRAFT_360572"/>
</dbReference>
<dbReference type="RefSeq" id="XP_005756375.1">
    <property type="nucleotide sequence ID" value="XM_005756318.1"/>
</dbReference>
<evidence type="ECO:0008006" key="9">
    <source>
        <dbReference type="Google" id="ProtNLM"/>
    </source>
</evidence>
<dbReference type="KEGG" id="ehx:EMIHUDRAFT_360572"/>
<keyword evidence="2 6" id="KW-0812">Transmembrane</keyword>
<dbReference type="eggNOG" id="KOG0748">
    <property type="taxonomic scope" value="Eukaryota"/>
</dbReference>
<dbReference type="PaxDb" id="2903-EOD03946"/>
<keyword evidence="8" id="KW-1185">Reference proteome</keyword>
<evidence type="ECO:0000313" key="8">
    <source>
        <dbReference type="Proteomes" id="UP000013827"/>
    </source>
</evidence>
<name>A0A0D3HY61_EMIH1</name>
<keyword evidence="3 6" id="KW-1133">Transmembrane helix</keyword>
<dbReference type="AlphaFoldDB" id="A0A0D3HY61"/>
<evidence type="ECO:0000313" key="7">
    <source>
        <dbReference type="EnsemblProtists" id="EOD03946"/>
    </source>
</evidence>
<feature type="transmembrane region" description="Helical" evidence="6">
    <location>
        <begin position="52"/>
        <end position="70"/>
    </location>
</feature>
<feature type="transmembrane region" description="Helical" evidence="6">
    <location>
        <begin position="28"/>
        <end position="46"/>
    </location>
</feature>
<evidence type="ECO:0000256" key="5">
    <source>
        <dbReference type="PIRSR" id="PIRSR604254-1"/>
    </source>
</evidence>
<proteinExistence type="predicted"/>
<evidence type="ECO:0000256" key="2">
    <source>
        <dbReference type="ARBA" id="ARBA00022692"/>
    </source>
</evidence>
<dbReference type="HOGENOM" id="CLU_1605790_0_0_1"/>
<dbReference type="PANTHER" id="PTHR20855:SF3">
    <property type="entry name" value="LD03007P"/>
    <property type="match status" value="1"/>
</dbReference>
<dbReference type="PANTHER" id="PTHR20855">
    <property type="entry name" value="ADIPOR/PROGESTIN RECEPTOR-RELATED"/>
    <property type="match status" value="1"/>
</dbReference>
<feature type="transmembrane region" description="Helical" evidence="6">
    <location>
        <begin position="82"/>
        <end position="102"/>
    </location>
</feature>
<keyword evidence="4 6" id="KW-0472">Membrane</keyword>
<sequence>MLGASGCYHRLDWRTERREHLASQLDHCGIYLQIAFSGAPLYLLLLPPPSDWAVIAVMASCAAVGCALALSPVELSRHFKTLVYCVLGLGQLLPLATSFFSPRSVISQLTPTEQALLALLALSYLVGSQIYANAWPALWPSVFGFHELWYMKARSSLLKQAHRHSL</sequence>
<dbReference type="GO" id="GO:0016020">
    <property type="term" value="C:membrane"/>
    <property type="evidence" value="ECO:0007669"/>
    <property type="project" value="UniProtKB-SubCell"/>
</dbReference>
<evidence type="ECO:0000256" key="1">
    <source>
        <dbReference type="ARBA" id="ARBA00004141"/>
    </source>
</evidence>
<accession>A0A0D3HY61</accession>
<comment type="subcellular location">
    <subcellularLocation>
        <location evidence="1">Membrane</location>
        <topology evidence="1">Multi-pass membrane protein</topology>
    </subcellularLocation>
</comment>
<keyword evidence="5" id="KW-0862">Zinc</keyword>
<dbReference type="GeneID" id="17250079"/>
<reference evidence="8" key="1">
    <citation type="journal article" date="2013" name="Nature">
        <title>Pan genome of the phytoplankton Emiliania underpins its global distribution.</title>
        <authorList>
            <person name="Read B.A."/>
            <person name="Kegel J."/>
            <person name="Klute M.J."/>
            <person name="Kuo A."/>
            <person name="Lefebvre S.C."/>
            <person name="Maumus F."/>
            <person name="Mayer C."/>
            <person name="Miller J."/>
            <person name="Monier A."/>
            <person name="Salamov A."/>
            <person name="Young J."/>
            <person name="Aguilar M."/>
            <person name="Claverie J.M."/>
            <person name="Frickenhaus S."/>
            <person name="Gonzalez K."/>
            <person name="Herman E.K."/>
            <person name="Lin Y.C."/>
            <person name="Napier J."/>
            <person name="Ogata H."/>
            <person name="Sarno A.F."/>
            <person name="Shmutz J."/>
            <person name="Schroeder D."/>
            <person name="de Vargas C."/>
            <person name="Verret F."/>
            <person name="von Dassow P."/>
            <person name="Valentin K."/>
            <person name="Van de Peer Y."/>
            <person name="Wheeler G."/>
            <person name="Dacks J.B."/>
            <person name="Delwiche C.F."/>
            <person name="Dyhrman S.T."/>
            <person name="Glockner G."/>
            <person name="John U."/>
            <person name="Richards T."/>
            <person name="Worden A.Z."/>
            <person name="Zhang X."/>
            <person name="Grigoriev I.V."/>
            <person name="Allen A.E."/>
            <person name="Bidle K."/>
            <person name="Borodovsky M."/>
            <person name="Bowler C."/>
            <person name="Brownlee C."/>
            <person name="Cock J.M."/>
            <person name="Elias M."/>
            <person name="Gladyshev V.N."/>
            <person name="Groth M."/>
            <person name="Guda C."/>
            <person name="Hadaegh A."/>
            <person name="Iglesias-Rodriguez M.D."/>
            <person name="Jenkins J."/>
            <person name="Jones B.M."/>
            <person name="Lawson T."/>
            <person name="Leese F."/>
            <person name="Lindquist E."/>
            <person name="Lobanov A."/>
            <person name="Lomsadze A."/>
            <person name="Malik S.B."/>
            <person name="Marsh M.E."/>
            <person name="Mackinder L."/>
            <person name="Mock T."/>
            <person name="Mueller-Roeber B."/>
            <person name="Pagarete A."/>
            <person name="Parker M."/>
            <person name="Probert I."/>
            <person name="Quesneville H."/>
            <person name="Raines C."/>
            <person name="Rensing S.A."/>
            <person name="Riano-Pachon D.M."/>
            <person name="Richier S."/>
            <person name="Rokitta S."/>
            <person name="Shiraiwa Y."/>
            <person name="Soanes D.M."/>
            <person name="van der Giezen M."/>
            <person name="Wahlund T.M."/>
            <person name="Williams B."/>
            <person name="Wilson W."/>
            <person name="Wolfe G."/>
            <person name="Wurch L.L."/>
        </authorList>
    </citation>
    <scope>NUCLEOTIDE SEQUENCE</scope>
</reference>
<evidence type="ECO:0000256" key="6">
    <source>
        <dbReference type="SAM" id="Phobius"/>
    </source>
</evidence>
<dbReference type="GO" id="GO:0046872">
    <property type="term" value="F:metal ion binding"/>
    <property type="evidence" value="ECO:0007669"/>
    <property type="project" value="UniProtKB-KW"/>
</dbReference>
<feature type="binding site" evidence="5">
    <location>
        <position position="9"/>
    </location>
    <ligand>
        <name>Zn(2+)</name>
        <dbReference type="ChEBI" id="CHEBI:29105"/>
    </ligand>
</feature>
<dbReference type="Proteomes" id="UP000013827">
    <property type="component" value="Unassembled WGS sequence"/>
</dbReference>
<evidence type="ECO:0000256" key="4">
    <source>
        <dbReference type="ARBA" id="ARBA00023136"/>
    </source>
</evidence>
<evidence type="ECO:0000256" key="3">
    <source>
        <dbReference type="ARBA" id="ARBA00022989"/>
    </source>
</evidence>
<feature type="transmembrane region" description="Helical" evidence="6">
    <location>
        <begin position="114"/>
        <end position="132"/>
    </location>
</feature>
<keyword evidence="5" id="KW-0479">Metal-binding</keyword>
<protein>
    <recommendedName>
        <fullName evidence="9">Alpha-1,3-glucosyltransferase</fullName>
    </recommendedName>
</protein>
<dbReference type="Pfam" id="PF03006">
    <property type="entry name" value="HlyIII"/>
    <property type="match status" value="1"/>
</dbReference>